<dbReference type="Proteomes" id="UP001317822">
    <property type="component" value="Chromosome"/>
</dbReference>
<dbReference type="InterPro" id="IPR018060">
    <property type="entry name" value="HTH_AraC"/>
</dbReference>
<proteinExistence type="predicted"/>
<dbReference type="EMBL" id="AP027041">
    <property type="protein sequence ID" value="BDU16692.1"/>
    <property type="molecule type" value="Genomic_DNA"/>
</dbReference>
<dbReference type="RefSeq" id="WP_281778679.1">
    <property type="nucleotide sequence ID" value="NZ_AP027041.1"/>
</dbReference>
<dbReference type="PROSITE" id="PS01124">
    <property type="entry name" value="HTH_ARAC_FAMILY_2"/>
    <property type="match status" value="1"/>
</dbReference>
<reference evidence="2 3" key="1">
    <citation type="journal article" date="2023" name="Int. J. Syst. Evol. Microbiol.">
        <title>Physiological and genomic analyses of cobalamin (vitamin B12)-auxotrophy of Lysobacter auxotrophicus sp. nov., a methionine-auxotrophic chitinolytic bacterium isolated from chitin-treated soil.</title>
        <authorList>
            <person name="Saito A."/>
            <person name="Dohra H."/>
            <person name="Hamada M."/>
            <person name="Moriuchi R."/>
            <person name="Kotsuchibashi Y."/>
            <person name="Mori K."/>
        </authorList>
    </citation>
    <scope>NUCLEOTIDE SEQUENCE [LARGE SCALE GENOMIC DNA]</scope>
    <source>
        <strain evidence="2 3">5-21a</strain>
    </source>
</reference>
<evidence type="ECO:0000259" key="1">
    <source>
        <dbReference type="PROSITE" id="PS01124"/>
    </source>
</evidence>
<feature type="domain" description="HTH araC/xylS-type" evidence="1">
    <location>
        <begin position="1"/>
        <end position="69"/>
    </location>
</feature>
<sequence>MFDDVFGMTPSRYLRLRRLHQLRTALLMADPLLRTVGEICCTLRLSDAGRVAHEYHALFGEFPSCTLARRVVDCTNQGWT</sequence>
<dbReference type="Pfam" id="PF12833">
    <property type="entry name" value="HTH_18"/>
    <property type="match status" value="1"/>
</dbReference>
<gene>
    <name evidence="2" type="ORF">LA521A_18930</name>
</gene>
<dbReference type="Gene3D" id="1.10.10.60">
    <property type="entry name" value="Homeodomain-like"/>
    <property type="match status" value="1"/>
</dbReference>
<keyword evidence="3" id="KW-1185">Reference proteome</keyword>
<name>A0ABN6UKL6_9GAMM</name>
<accession>A0ABN6UKL6</accession>
<organism evidence="2 3">
    <name type="scientific">Lysobacter auxotrophicus</name>
    <dbReference type="NCBI Taxonomy" id="2992573"/>
    <lineage>
        <taxon>Bacteria</taxon>
        <taxon>Pseudomonadati</taxon>
        <taxon>Pseudomonadota</taxon>
        <taxon>Gammaproteobacteria</taxon>
        <taxon>Lysobacterales</taxon>
        <taxon>Lysobacteraceae</taxon>
        <taxon>Lysobacter</taxon>
    </lineage>
</organism>
<evidence type="ECO:0000313" key="2">
    <source>
        <dbReference type="EMBL" id="BDU16692.1"/>
    </source>
</evidence>
<protein>
    <recommendedName>
        <fullName evidence="1">HTH araC/xylS-type domain-containing protein</fullName>
    </recommendedName>
</protein>
<evidence type="ECO:0000313" key="3">
    <source>
        <dbReference type="Proteomes" id="UP001317822"/>
    </source>
</evidence>